<gene>
    <name evidence="9" type="ORF">LCGC14_1081080</name>
</gene>
<feature type="transmembrane region" description="Helical" evidence="8">
    <location>
        <begin position="314"/>
        <end position="336"/>
    </location>
</feature>
<dbReference type="GO" id="GO:0005886">
    <property type="term" value="C:plasma membrane"/>
    <property type="evidence" value="ECO:0007669"/>
    <property type="project" value="UniProtKB-SubCell"/>
</dbReference>
<feature type="transmembrane region" description="Helical" evidence="8">
    <location>
        <begin position="356"/>
        <end position="379"/>
    </location>
</feature>
<evidence type="ECO:0000256" key="7">
    <source>
        <dbReference type="ARBA" id="ARBA00023136"/>
    </source>
</evidence>
<feature type="transmembrane region" description="Helical" evidence="8">
    <location>
        <begin position="449"/>
        <end position="473"/>
    </location>
</feature>
<feature type="transmembrane region" description="Helical" evidence="8">
    <location>
        <begin position="237"/>
        <end position="262"/>
    </location>
</feature>
<feature type="transmembrane region" description="Helical" evidence="8">
    <location>
        <begin position="134"/>
        <end position="158"/>
    </location>
</feature>
<dbReference type="EMBL" id="LAZR01004733">
    <property type="protein sequence ID" value="KKN06057.1"/>
    <property type="molecule type" value="Genomic_DNA"/>
</dbReference>
<reference evidence="9" key="1">
    <citation type="journal article" date="2015" name="Nature">
        <title>Complex archaea that bridge the gap between prokaryotes and eukaryotes.</title>
        <authorList>
            <person name="Spang A."/>
            <person name="Saw J.H."/>
            <person name="Jorgensen S.L."/>
            <person name="Zaremba-Niedzwiedzka K."/>
            <person name="Martijn J."/>
            <person name="Lind A.E."/>
            <person name="van Eijk R."/>
            <person name="Schleper C."/>
            <person name="Guy L."/>
            <person name="Ettema T.J."/>
        </authorList>
    </citation>
    <scope>NUCLEOTIDE SEQUENCE</scope>
</reference>
<protein>
    <recommendedName>
        <fullName evidence="10">Lipid II flippase MurJ</fullName>
    </recommendedName>
</protein>
<evidence type="ECO:0000256" key="4">
    <source>
        <dbReference type="ARBA" id="ARBA00022960"/>
    </source>
</evidence>
<keyword evidence="5" id="KW-0573">Peptidoglycan synthesis</keyword>
<evidence type="ECO:0000256" key="2">
    <source>
        <dbReference type="ARBA" id="ARBA00022475"/>
    </source>
</evidence>
<dbReference type="PRINTS" id="PR01806">
    <property type="entry name" value="VIRFACTRMVIN"/>
</dbReference>
<sequence>MMKQKDRNRRLLKSTFEVAAPTLLSRVFGYIRDMIQAYYLGTGKSADAFYIAYIIPNLLRRLTGEGAMTAAFIPVFTQERKEKSKEELWKFANAFFFNLTLVMAAIAVLGIVFSPLLVKIIAPGFGTVEGKWELTIFLTQIMFPYIFLISLAALAMAILNSFHKFFVPAFTPVLFNLAIISIAVLFARKAEEPALVFAVGVVIGGVFQLAFQLPYLWRRGMRFKINLSFTHPAVRKVAKLMIPGIFGAGIIQINLAISRIIASVLEAGSVSSLYYATRVQELTLGIFSIALSIALLPTLSELTAQRDIQGMKRTLIFSFKLVFFITIPAMVGLLVLSRPIIQVLFQRGVFDEQSTAISASCLFFFSFGLPFISGVKILAPAFYSLKDTKTPVIVAFFVMISYISFSLILMNPLRVGGIALALSISAVLNFFLLFILLERKIGKIERKGFSASVLKSSFSAAGMGLAVWFFMGYFDFPRLVFLEQLGVLLSAIMIGIIIYLLINMLFSHEELRSIRDIFSRERILKE</sequence>
<feature type="transmembrane region" description="Helical" evidence="8">
    <location>
        <begin position="485"/>
        <end position="506"/>
    </location>
</feature>
<keyword evidence="7 8" id="KW-0472">Membrane</keyword>
<dbReference type="GO" id="GO:0034204">
    <property type="term" value="P:lipid translocation"/>
    <property type="evidence" value="ECO:0007669"/>
    <property type="project" value="TreeGrafter"/>
</dbReference>
<keyword evidence="3 8" id="KW-0812">Transmembrane</keyword>
<comment type="caution">
    <text evidence="9">The sequence shown here is derived from an EMBL/GenBank/DDBJ whole genome shotgun (WGS) entry which is preliminary data.</text>
</comment>
<feature type="transmembrane region" description="Helical" evidence="8">
    <location>
        <begin position="194"/>
        <end position="217"/>
    </location>
</feature>
<feature type="transmembrane region" description="Helical" evidence="8">
    <location>
        <begin position="282"/>
        <end position="302"/>
    </location>
</feature>
<comment type="subcellular location">
    <subcellularLocation>
        <location evidence="1">Cell membrane</location>
        <topology evidence="1">Multi-pass membrane protein</topology>
    </subcellularLocation>
</comment>
<evidence type="ECO:0000313" key="9">
    <source>
        <dbReference type="EMBL" id="KKN06057.1"/>
    </source>
</evidence>
<feature type="transmembrane region" description="Helical" evidence="8">
    <location>
        <begin position="165"/>
        <end position="188"/>
    </location>
</feature>
<dbReference type="AlphaFoldDB" id="A0A0F9N2R5"/>
<keyword evidence="2" id="KW-1003">Cell membrane</keyword>
<evidence type="ECO:0000256" key="3">
    <source>
        <dbReference type="ARBA" id="ARBA00022692"/>
    </source>
</evidence>
<evidence type="ECO:0008006" key="10">
    <source>
        <dbReference type="Google" id="ProtNLM"/>
    </source>
</evidence>
<dbReference type="NCBIfam" id="TIGR01695">
    <property type="entry name" value="murJ_mviN"/>
    <property type="match status" value="1"/>
</dbReference>
<feature type="transmembrane region" description="Helical" evidence="8">
    <location>
        <begin position="415"/>
        <end position="437"/>
    </location>
</feature>
<evidence type="ECO:0000256" key="5">
    <source>
        <dbReference type="ARBA" id="ARBA00022984"/>
    </source>
</evidence>
<evidence type="ECO:0000256" key="8">
    <source>
        <dbReference type="SAM" id="Phobius"/>
    </source>
</evidence>
<dbReference type="InterPro" id="IPR051050">
    <property type="entry name" value="Lipid_II_flippase_MurJ/MviN"/>
</dbReference>
<dbReference type="PANTHER" id="PTHR47019">
    <property type="entry name" value="LIPID II FLIPPASE MURJ"/>
    <property type="match status" value="1"/>
</dbReference>
<accession>A0A0F9N2R5</accession>
<dbReference type="HAMAP" id="MF_02078">
    <property type="entry name" value="MurJ_MviN"/>
    <property type="match status" value="1"/>
</dbReference>
<feature type="transmembrane region" description="Helical" evidence="8">
    <location>
        <begin position="391"/>
        <end position="409"/>
    </location>
</feature>
<keyword evidence="4" id="KW-0133">Cell shape</keyword>
<dbReference type="GO" id="GO:0009252">
    <property type="term" value="P:peptidoglycan biosynthetic process"/>
    <property type="evidence" value="ECO:0007669"/>
    <property type="project" value="UniProtKB-KW"/>
</dbReference>
<dbReference type="PIRSF" id="PIRSF002869">
    <property type="entry name" value="MviN"/>
    <property type="match status" value="1"/>
</dbReference>
<proteinExistence type="inferred from homology"/>
<dbReference type="GO" id="GO:0008360">
    <property type="term" value="P:regulation of cell shape"/>
    <property type="evidence" value="ECO:0007669"/>
    <property type="project" value="UniProtKB-KW"/>
</dbReference>
<feature type="transmembrane region" description="Helical" evidence="8">
    <location>
        <begin position="91"/>
        <end position="114"/>
    </location>
</feature>
<dbReference type="InterPro" id="IPR004268">
    <property type="entry name" value="MurJ"/>
</dbReference>
<dbReference type="CDD" id="cd13123">
    <property type="entry name" value="MATE_MurJ_like"/>
    <property type="match status" value="1"/>
</dbReference>
<dbReference type="PANTHER" id="PTHR47019:SF1">
    <property type="entry name" value="LIPID II FLIPPASE MURJ"/>
    <property type="match status" value="1"/>
</dbReference>
<evidence type="ECO:0000256" key="6">
    <source>
        <dbReference type="ARBA" id="ARBA00022989"/>
    </source>
</evidence>
<organism evidence="9">
    <name type="scientific">marine sediment metagenome</name>
    <dbReference type="NCBI Taxonomy" id="412755"/>
    <lineage>
        <taxon>unclassified sequences</taxon>
        <taxon>metagenomes</taxon>
        <taxon>ecological metagenomes</taxon>
    </lineage>
</organism>
<evidence type="ECO:0000256" key="1">
    <source>
        <dbReference type="ARBA" id="ARBA00004651"/>
    </source>
</evidence>
<dbReference type="GO" id="GO:0015648">
    <property type="term" value="F:lipid-linked peptidoglycan transporter activity"/>
    <property type="evidence" value="ECO:0007669"/>
    <property type="project" value="TreeGrafter"/>
</dbReference>
<dbReference type="Pfam" id="PF03023">
    <property type="entry name" value="MurJ"/>
    <property type="match status" value="1"/>
</dbReference>
<name>A0A0F9N2R5_9ZZZZ</name>
<keyword evidence="6 8" id="KW-1133">Transmembrane helix</keyword>